<dbReference type="Proteomes" id="UP001515480">
    <property type="component" value="Unassembled WGS sequence"/>
</dbReference>
<evidence type="ECO:0000256" key="1">
    <source>
        <dbReference type="SAM" id="MobiDB-lite"/>
    </source>
</evidence>
<feature type="region of interest" description="Disordered" evidence="1">
    <location>
        <begin position="21"/>
        <end position="64"/>
    </location>
</feature>
<evidence type="ECO:0000313" key="4">
    <source>
        <dbReference type="Proteomes" id="UP001515480"/>
    </source>
</evidence>
<sequence>MHLRCLLALLLLAPSASALRTPLTTPRAPHHAPADPPRASPPPVLHARHGGGERSSSPPRVRMRVGGHAADGELEHELLRASAFGPRFDDWEEFQQLSPHGVSAFEDYVGCFESDTYFR</sequence>
<evidence type="ECO:0000256" key="2">
    <source>
        <dbReference type="SAM" id="SignalP"/>
    </source>
</evidence>
<reference evidence="3 4" key="1">
    <citation type="journal article" date="2024" name="Science">
        <title>Giant polyketide synthase enzymes in the biosynthesis of giant marine polyether toxins.</title>
        <authorList>
            <person name="Fallon T.R."/>
            <person name="Shende V.V."/>
            <person name="Wierzbicki I.H."/>
            <person name="Pendleton A.L."/>
            <person name="Watervoot N.F."/>
            <person name="Auber R.P."/>
            <person name="Gonzalez D.J."/>
            <person name="Wisecaver J.H."/>
            <person name="Moore B.S."/>
        </authorList>
    </citation>
    <scope>NUCLEOTIDE SEQUENCE [LARGE SCALE GENOMIC DNA]</scope>
    <source>
        <strain evidence="3 4">12B1</strain>
    </source>
</reference>
<feature type="signal peptide" evidence="2">
    <location>
        <begin position="1"/>
        <end position="18"/>
    </location>
</feature>
<keyword evidence="2" id="KW-0732">Signal</keyword>
<gene>
    <name evidence="3" type="ORF">AB1Y20_010171</name>
</gene>
<keyword evidence="4" id="KW-1185">Reference proteome</keyword>
<organism evidence="3 4">
    <name type="scientific">Prymnesium parvum</name>
    <name type="common">Toxic golden alga</name>
    <dbReference type="NCBI Taxonomy" id="97485"/>
    <lineage>
        <taxon>Eukaryota</taxon>
        <taxon>Haptista</taxon>
        <taxon>Haptophyta</taxon>
        <taxon>Prymnesiophyceae</taxon>
        <taxon>Prymnesiales</taxon>
        <taxon>Prymnesiaceae</taxon>
        <taxon>Prymnesium</taxon>
    </lineage>
</organism>
<feature type="compositionally biased region" description="Pro residues" evidence="1">
    <location>
        <begin position="34"/>
        <end position="44"/>
    </location>
</feature>
<dbReference type="AlphaFoldDB" id="A0AB34K6D8"/>
<accession>A0AB34K6D8</accession>
<dbReference type="EMBL" id="JBGBPQ010000002">
    <property type="protein sequence ID" value="KAL1528848.1"/>
    <property type="molecule type" value="Genomic_DNA"/>
</dbReference>
<comment type="caution">
    <text evidence="3">The sequence shown here is derived from an EMBL/GenBank/DDBJ whole genome shotgun (WGS) entry which is preliminary data.</text>
</comment>
<name>A0AB34K6D8_PRYPA</name>
<feature type="chain" id="PRO_5044311309" evidence="2">
    <location>
        <begin position="19"/>
        <end position="119"/>
    </location>
</feature>
<protein>
    <submittedName>
        <fullName evidence="3">Uncharacterized protein</fullName>
    </submittedName>
</protein>
<evidence type="ECO:0000313" key="3">
    <source>
        <dbReference type="EMBL" id="KAL1528848.1"/>
    </source>
</evidence>
<proteinExistence type="predicted"/>